<sequence length="68" mass="7613">MTIHQIDQNAATRAGSSPATRAATEVSKRTDSQVRHARELVSLFDRHRELRGVSAMADFFDDAVRWTA</sequence>
<accession>A0A3A5HBX1</accession>
<feature type="region of interest" description="Disordered" evidence="1">
    <location>
        <begin position="1"/>
        <end position="32"/>
    </location>
</feature>
<feature type="compositionally biased region" description="Polar residues" evidence="1">
    <location>
        <begin position="1"/>
        <end position="19"/>
    </location>
</feature>
<dbReference type="EMBL" id="QYRP01000002">
    <property type="protein sequence ID" value="RJS45554.1"/>
    <property type="molecule type" value="Genomic_DNA"/>
</dbReference>
<dbReference type="OrthoDB" id="3789947at2"/>
<dbReference type="RefSeq" id="WP_120059454.1">
    <property type="nucleotide sequence ID" value="NZ_QYRP01000002.1"/>
</dbReference>
<evidence type="ECO:0000313" key="3">
    <source>
        <dbReference type="Proteomes" id="UP000276542"/>
    </source>
</evidence>
<organism evidence="2 3">
    <name type="scientific">Nocardioides cavernaquae</name>
    <dbReference type="NCBI Taxonomy" id="2321396"/>
    <lineage>
        <taxon>Bacteria</taxon>
        <taxon>Bacillati</taxon>
        <taxon>Actinomycetota</taxon>
        <taxon>Actinomycetes</taxon>
        <taxon>Propionibacteriales</taxon>
        <taxon>Nocardioidaceae</taxon>
        <taxon>Nocardioides</taxon>
    </lineage>
</organism>
<comment type="caution">
    <text evidence="2">The sequence shown here is derived from an EMBL/GenBank/DDBJ whole genome shotgun (WGS) entry which is preliminary data.</text>
</comment>
<dbReference type="Proteomes" id="UP000276542">
    <property type="component" value="Unassembled WGS sequence"/>
</dbReference>
<keyword evidence="3" id="KW-1185">Reference proteome</keyword>
<protein>
    <submittedName>
        <fullName evidence="2">Uncharacterized protein</fullName>
    </submittedName>
</protein>
<evidence type="ECO:0000256" key="1">
    <source>
        <dbReference type="SAM" id="MobiDB-lite"/>
    </source>
</evidence>
<proteinExistence type="predicted"/>
<reference evidence="3" key="1">
    <citation type="submission" date="2018-09" db="EMBL/GenBank/DDBJ databases">
        <authorList>
            <person name="Zhu H."/>
        </authorList>
    </citation>
    <scope>NUCLEOTIDE SEQUENCE [LARGE SCALE GENOMIC DNA]</scope>
    <source>
        <strain evidence="3">K1W22B-1</strain>
    </source>
</reference>
<evidence type="ECO:0000313" key="2">
    <source>
        <dbReference type="EMBL" id="RJS45554.1"/>
    </source>
</evidence>
<dbReference type="AlphaFoldDB" id="A0A3A5HBX1"/>
<gene>
    <name evidence="2" type="ORF">D4739_04515</name>
</gene>
<name>A0A3A5HBX1_9ACTN</name>